<feature type="region of interest" description="Disordered" evidence="7">
    <location>
        <begin position="372"/>
        <end position="395"/>
    </location>
</feature>
<dbReference type="GeneID" id="106057114"/>
<proteinExistence type="predicted"/>
<comment type="subcellular location">
    <subcellularLocation>
        <location evidence="1">Membrane</location>
    </subcellularLocation>
</comment>
<feature type="compositionally biased region" description="Polar residues" evidence="7">
    <location>
        <begin position="1115"/>
        <end position="1129"/>
    </location>
</feature>
<evidence type="ECO:0000313" key="8">
    <source>
        <dbReference type="Proteomes" id="UP001165740"/>
    </source>
</evidence>
<evidence type="ECO:0000256" key="1">
    <source>
        <dbReference type="ARBA" id="ARBA00004370"/>
    </source>
</evidence>
<dbReference type="CDD" id="cd00176">
    <property type="entry name" value="SPEC"/>
    <property type="match status" value="1"/>
</dbReference>
<sequence>MSFDETKFEHQVQAVRAKAYNLIQWLSNRCEALRHLACSDDTSCTGNELKTLFGEAKRQQPVVNLTIVRGQRLLSYKKSASLQADLQNLAYVWSSFVDNLHSLNCCLCSAGNHYSLTCNVKNTSKVQCSELNSLQLSLQFPHLNFIFDNQIYNREGFSFGLKKNISPEEQDTCSVKKQSNSSCKDSDNRPQFKSFLNHHSKFLDDTLEHKEKSDHFLHCEKNNLEFTKFFSLSAEFAHLSKLFSNLDNGTYTASSHDPQLEDEKSDLSEIDLNSCKSGVSPSAALKMSFCGSQNSLTEDDQLVPGSIVRKLPYDALSSPSHLARNTSGSSEAYKSLAHFENPALKMSDSGLCEISEAKRRMLLDAANASNISSRSESPLSFSSSRSQTPTGTLTRADRTNELWKAIGSIDSFLMDKDILEACQSTADDLTCDMDDFVGNPNVSFAEFLQQYQELNDWLNQLHKVTQREVTSFSEKYLNQSYHEEILERSPRREFLNNYSRQLLLRYPNMAEQITSRMSRLNTQWSKLEQAIAPKHGQHDAETMLQDLECDLDSLRRWLNATESRLLSLTIKADWTNEELEERLLQHQALQKEIESRNKIVNAVLKLSERLEHHSQSKESLKQIALGLERRWHGIWLQSLEWQYRLEEALSKGKGFDLKRLDLSGISLPILDESLFSQISPNISDSGLIELDDDSLLFIGGREDYADSSTGIPYKSFDLTPHSQSLESISFNLNESIENFSQSLLLEEDLLQSEESSSKASTEPSSPSRPLGFLKPDSPLGKRPFPGPRSGESSPAKKGSQSPSSSSGGLSPIAQESPLESFIVSRGYQLHSKDSLLINSRDEFTNLKLRKNLFDRSSGDSANISETESKMGDSPPVHSLGHKGYVVTSSDGEVDTPAFRRLISTEVKDIGYSSESQSNDEVEVMGHQIDMEYKFPGKCELATDGPLGEKISIPSTAVNTDYYFMTHVDVDSTDKTDNGDTTDSGAEKVVSKNLLKKSMLQNGYLSDNKPETAVREVMSQSDSFEASVNEVLLELEGSNESNHLEEAWDTVDAPMTLNGIYEEKDRFCVYFPCEEDKTMLPMHHYIEYSESDSAPEYTEKKSIKYLIDHAEDLVKQSSPQHLSKSLSPKKQQLPAVAHPSPSKQTQTDCCSTVESSCDASGEDNSDHEGVKKPSSAPEDFSTATEDADETLFNSVINLDSAKNASADDVIKTISGGGSPVMDAARLRKQTGERKPHGRGKKDRPWSVVGLQEYTTHKSKTDSCLHQVVAASESAIDHLNFSTDTDSPFHTKYHTSTFPRDKHSFKPCSYSEQPTSSQRSSQRKSSYSSSLQKEDVFFPSSEVSSSGLLCGSQSSSPTRTLSNQNDLSSSDRSPSKNCRSRRLRKRSSLEKPSIMTSLSKTSTTDSYDSAEAESESETSDDYLTAPMEQATSDGDDVHNISGSLSEHSAWDNYQALYPTASEDPGEELLNWEEPQDELEFDDDFQLSRQRGSIIKSVMAPKRSKMKFTKQGMPGDDSDSDLEDFHHILEQSELSLRLADQSLRKRRRDPMGTGLHPDPAKYEEIIVTYDTNIVCLKNVLAHLKSEDISQQDVARVNGIMSQWEKLYMLASERLQQTTQLGIVRHRLNEIQSHIKQSETCAPGDRFNSSDELRAAILSLRVRNETLVSHAELLKDVTLMLQEFAACHPAICLDKYHQEIAALKEDVHNTAHMVSERLNILSNNCEVWQDYLDNQKELDSLLAHDRDRLHSLLCQREFGMKLTKKDVLIELEKLQSNLSLYESKLSLLQAMRARLIKSSDNGAQRTLLAALADLRNQLLVVSERCQKVYRDVEEDEDLPVDHHTDIGKLAVVAASLHEALKNPQGKKLLGEISDGLSSSVVSSSPCISKTCASWLRSLPVQVVALMLVAGLVCVLDPELIDRLTSFTMTVTPELQYVNGPPSM</sequence>
<dbReference type="Proteomes" id="UP001165740">
    <property type="component" value="Chromosome 3"/>
</dbReference>
<dbReference type="RefSeq" id="XP_055879631.1">
    <property type="nucleotide sequence ID" value="XM_056023656.1"/>
</dbReference>
<feature type="region of interest" description="Disordered" evidence="7">
    <location>
        <begin position="855"/>
        <end position="878"/>
    </location>
</feature>
<feature type="compositionally biased region" description="Polar residues" evidence="7">
    <location>
        <begin position="1280"/>
        <end position="1296"/>
    </location>
</feature>
<keyword evidence="4" id="KW-1133">Transmembrane helix</keyword>
<evidence type="ECO:0000256" key="4">
    <source>
        <dbReference type="ARBA" id="ARBA00022989"/>
    </source>
</evidence>
<dbReference type="InterPro" id="IPR018159">
    <property type="entry name" value="Spectrin/alpha-actinin"/>
</dbReference>
<keyword evidence="8" id="KW-1185">Reference proteome</keyword>
<dbReference type="SMART" id="SM00150">
    <property type="entry name" value="SPEC"/>
    <property type="match status" value="2"/>
</dbReference>
<dbReference type="InterPro" id="IPR052403">
    <property type="entry name" value="LINC-complex_assoc"/>
</dbReference>
<dbReference type="SUPFAM" id="SSF46966">
    <property type="entry name" value="Spectrin repeat"/>
    <property type="match status" value="1"/>
</dbReference>
<evidence type="ECO:0000256" key="2">
    <source>
        <dbReference type="ARBA" id="ARBA00022692"/>
    </source>
</evidence>
<feature type="coiled-coil region" evidence="6">
    <location>
        <begin position="544"/>
        <end position="596"/>
    </location>
</feature>
<feature type="region of interest" description="Disordered" evidence="7">
    <location>
        <begin position="1340"/>
        <end position="1420"/>
    </location>
</feature>
<dbReference type="OMA" id="HNIWIRS"/>
<feature type="compositionally biased region" description="Low complexity" evidence="7">
    <location>
        <begin position="372"/>
        <end position="386"/>
    </location>
</feature>
<dbReference type="GO" id="GO:0007097">
    <property type="term" value="P:nuclear migration"/>
    <property type="evidence" value="ECO:0007669"/>
    <property type="project" value="TreeGrafter"/>
</dbReference>
<dbReference type="GO" id="GO:0051015">
    <property type="term" value="F:actin filament binding"/>
    <property type="evidence" value="ECO:0007669"/>
    <property type="project" value="TreeGrafter"/>
</dbReference>
<dbReference type="GO" id="GO:0005737">
    <property type="term" value="C:cytoplasm"/>
    <property type="evidence" value="ECO:0007669"/>
    <property type="project" value="TreeGrafter"/>
</dbReference>
<dbReference type="OrthoDB" id="10041151at2759"/>
<reference evidence="9" key="1">
    <citation type="submission" date="2025-08" db="UniProtKB">
        <authorList>
            <consortium name="RefSeq"/>
        </authorList>
    </citation>
    <scope>IDENTIFICATION</scope>
</reference>
<feature type="compositionally biased region" description="Polar residues" evidence="7">
    <location>
        <begin position="1140"/>
        <end position="1157"/>
    </location>
</feature>
<feature type="coiled-coil region" evidence="6">
    <location>
        <begin position="1760"/>
        <end position="1787"/>
    </location>
</feature>
<name>A0A9W2ZXF1_BIOGL</name>
<keyword evidence="5" id="KW-0472">Membrane</keyword>
<feature type="region of interest" description="Disordered" evidence="7">
    <location>
        <begin position="1115"/>
        <end position="1183"/>
    </location>
</feature>
<dbReference type="PANTHER" id="PTHR47535">
    <property type="entry name" value="MUSCLE-SPECIFIC PROTEIN 300 KDA, ISOFORM G"/>
    <property type="match status" value="1"/>
</dbReference>
<evidence type="ECO:0000256" key="7">
    <source>
        <dbReference type="SAM" id="MobiDB-lite"/>
    </source>
</evidence>
<feature type="compositionally biased region" description="Low complexity" evidence="7">
    <location>
        <begin position="792"/>
        <end position="811"/>
    </location>
</feature>
<dbReference type="GO" id="GO:0034993">
    <property type="term" value="C:meiotic nuclear membrane microtubule tethering complex"/>
    <property type="evidence" value="ECO:0007669"/>
    <property type="project" value="TreeGrafter"/>
</dbReference>
<keyword evidence="6" id="KW-0175">Coiled coil</keyword>
<feature type="compositionally biased region" description="Low complexity" evidence="7">
    <location>
        <begin position="752"/>
        <end position="767"/>
    </location>
</feature>
<organism evidence="8 9">
    <name type="scientific">Biomphalaria glabrata</name>
    <name type="common">Bloodfluke planorb</name>
    <name type="synonym">Freshwater snail</name>
    <dbReference type="NCBI Taxonomy" id="6526"/>
    <lineage>
        <taxon>Eukaryota</taxon>
        <taxon>Metazoa</taxon>
        <taxon>Spiralia</taxon>
        <taxon>Lophotrochozoa</taxon>
        <taxon>Mollusca</taxon>
        <taxon>Gastropoda</taxon>
        <taxon>Heterobranchia</taxon>
        <taxon>Euthyneura</taxon>
        <taxon>Panpulmonata</taxon>
        <taxon>Hygrophila</taxon>
        <taxon>Lymnaeoidea</taxon>
        <taxon>Planorbidae</taxon>
        <taxon>Biomphalaria</taxon>
    </lineage>
</organism>
<feature type="region of interest" description="Disordered" evidence="7">
    <location>
        <begin position="750"/>
        <end position="812"/>
    </location>
</feature>
<gene>
    <name evidence="9" type="primary">LOC106057114</name>
</gene>
<evidence type="ECO:0000313" key="9">
    <source>
        <dbReference type="RefSeq" id="XP_055879631.1"/>
    </source>
</evidence>
<feature type="compositionally biased region" description="Polar residues" evidence="7">
    <location>
        <begin position="1355"/>
        <end position="1370"/>
    </location>
</feature>
<dbReference type="GO" id="GO:0005640">
    <property type="term" value="C:nuclear outer membrane"/>
    <property type="evidence" value="ECO:0007669"/>
    <property type="project" value="TreeGrafter"/>
</dbReference>
<evidence type="ECO:0000256" key="6">
    <source>
        <dbReference type="SAM" id="Coils"/>
    </source>
</evidence>
<feature type="compositionally biased region" description="Low complexity" evidence="7">
    <location>
        <begin position="1342"/>
        <end position="1354"/>
    </location>
</feature>
<feature type="compositionally biased region" description="Low complexity" evidence="7">
    <location>
        <begin position="1307"/>
        <end position="1326"/>
    </location>
</feature>
<keyword evidence="3" id="KW-0677">Repeat</keyword>
<dbReference type="Gene3D" id="1.20.58.60">
    <property type="match status" value="1"/>
</dbReference>
<feature type="region of interest" description="Disordered" evidence="7">
    <location>
        <begin position="1280"/>
        <end position="1326"/>
    </location>
</feature>
<accession>A0A9W2ZXF1</accession>
<feature type="compositionally biased region" description="Acidic residues" evidence="7">
    <location>
        <begin position="1406"/>
        <end position="1418"/>
    </location>
</feature>
<evidence type="ECO:0000256" key="3">
    <source>
        <dbReference type="ARBA" id="ARBA00022737"/>
    </source>
</evidence>
<dbReference type="PANTHER" id="PTHR47535:SF1">
    <property type="entry name" value="NESPRIN-1"/>
    <property type="match status" value="1"/>
</dbReference>
<feature type="compositionally biased region" description="Polar residues" evidence="7">
    <location>
        <begin position="1392"/>
        <end position="1401"/>
    </location>
</feature>
<protein>
    <submittedName>
        <fullName evidence="9">Uncharacterized protein LOC106057114 isoform X1</fullName>
    </submittedName>
</protein>
<keyword evidence="2" id="KW-0812">Transmembrane</keyword>
<evidence type="ECO:0000256" key="5">
    <source>
        <dbReference type="ARBA" id="ARBA00023136"/>
    </source>
</evidence>